<reference evidence="3" key="1">
    <citation type="submission" date="2024-06" db="EMBL/GenBank/DDBJ databases">
        <authorList>
            <person name="Ryan C."/>
        </authorList>
    </citation>
    <scope>NUCLEOTIDE SEQUENCE [LARGE SCALE GENOMIC DNA]</scope>
</reference>
<evidence type="ECO:0000256" key="1">
    <source>
        <dbReference type="SAM" id="MobiDB-lite"/>
    </source>
</evidence>
<dbReference type="EMBL" id="OZ075117">
    <property type="protein sequence ID" value="CAL5077654.1"/>
    <property type="molecule type" value="Genomic_DNA"/>
</dbReference>
<keyword evidence="3" id="KW-1185">Reference proteome</keyword>
<sequence>MPYPSYMKQNEQHEFRPVDNPFEAIGDYSSAGCVLLPSATFNDLQYFAEREIKESIFDHASSIGHTVQSQLHLLAPKTEASHLTEIGVGPFKAYGMNGRFVPGKKTYTNSSKKANAVKGQWTPEQDSPRAGSAKILDSDGILGIHEQNHSKTQSSEEIVAPICDDFSVDMCDGLFGTKEDGDMNMECSFKHIYHAMTKVDFEFDMEMLWDNDDTVLRCLDEQGGSAEVETMIVKLEMDLIEMLAGTQKYGEAETN</sequence>
<dbReference type="Proteomes" id="UP001497457">
    <property type="component" value="Chromosome 7b"/>
</dbReference>
<proteinExistence type="predicted"/>
<feature type="region of interest" description="Disordered" evidence="1">
    <location>
        <begin position="112"/>
        <end position="131"/>
    </location>
</feature>
<protein>
    <submittedName>
        <fullName evidence="2">Uncharacterized protein</fullName>
    </submittedName>
</protein>
<accession>A0ABC9FL18</accession>
<evidence type="ECO:0000313" key="3">
    <source>
        <dbReference type="Proteomes" id="UP001497457"/>
    </source>
</evidence>
<dbReference type="AlphaFoldDB" id="A0ABC9FL18"/>
<evidence type="ECO:0000313" key="2">
    <source>
        <dbReference type="EMBL" id="CAL5077654.1"/>
    </source>
</evidence>
<organism evidence="2 3">
    <name type="scientific">Urochloa decumbens</name>
    <dbReference type="NCBI Taxonomy" id="240449"/>
    <lineage>
        <taxon>Eukaryota</taxon>
        <taxon>Viridiplantae</taxon>
        <taxon>Streptophyta</taxon>
        <taxon>Embryophyta</taxon>
        <taxon>Tracheophyta</taxon>
        <taxon>Spermatophyta</taxon>
        <taxon>Magnoliopsida</taxon>
        <taxon>Liliopsida</taxon>
        <taxon>Poales</taxon>
        <taxon>Poaceae</taxon>
        <taxon>PACMAD clade</taxon>
        <taxon>Panicoideae</taxon>
        <taxon>Panicodae</taxon>
        <taxon>Paniceae</taxon>
        <taxon>Melinidinae</taxon>
        <taxon>Urochloa</taxon>
    </lineage>
</organism>
<name>A0ABC9FL18_9POAL</name>
<gene>
    <name evidence="2" type="ORF">URODEC1_LOCUS106744</name>
</gene>
<reference evidence="2 3" key="2">
    <citation type="submission" date="2024-10" db="EMBL/GenBank/DDBJ databases">
        <authorList>
            <person name="Ryan C."/>
        </authorList>
    </citation>
    <scope>NUCLEOTIDE SEQUENCE [LARGE SCALE GENOMIC DNA]</scope>
</reference>